<evidence type="ECO:0000256" key="1">
    <source>
        <dbReference type="SAM" id="MobiDB-lite"/>
    </source>
</evidence>
<dbReference type="VEuPathDB" id="FungiDB:PC110_g16313"/>
<evidence type="ECO:0000313" key="3">
    <source>
        <dbReference type="Proteomes" id="UP000760860"/>
    </source>
</evidence>
<evidence type="ECO:0000313" key="2">
    <source>
        <dbReference type="EMBL" id="KAG3207335.1"/>
    </source>
</evidence>
<dbReference type="PANTHER" id="PTHR45125">
    <property type="entry name" value="F21J9.4-RELATED"/>
    <property type="match status" value="1"/>
</dbReference>
<feature type="region of interest" description="Disordered" evidence="1">
    <location>
        <begin position="1"/>
        <end position="27"/>
    </location>
</feature>
<protein>
    <recommendedName>
        <fullName evidence="4">No apical meristem-associated C-terminal domain-containing protein</fullName>
    </recommendedName>
</protein>
<reference evidence="2" key="1">
    <citation type="submission" date="2018-05" db="EMBL/GenBank/DDBJ databases">
        <title>Effector identification in a new, highly contiguous assembly of the strawberry crown rot pathogen Phytophthora cactorum.</title>
        <authorList>
            <person name="Armitage A.D."/>
            <person name="Nellist C.F."/>
            <person name="Bates H."/>
            <person name="Vickerstaff R.J."/>
            <person name="Harrison R.J."/>
        </authorList>
    </citation>
    <scope>NUCLEOTIDE SEQUENCE</scope>
    <source>
        <strain evidence="2">P421</strain>
    </source>
</reference>
<sequence>MEGAGRRENVPPHDPDGGSWRSDLSDLQSTVCSDEEWVEYAEESTSSTSMSSKQHRSRGASIGKNTTELGTQVGTVWEPVGYELGIFGYTNQTYSILSWLYRVGYSGAQRSARYESMDGKLARGHNYDLSWARARDHVTSDASVGTDQKAAMFWTRVKAEMESSVPIAKALEINSLKPRSWSSLQSHFGQASKAISKFVRCCKKVDAIGQSGTNEKDMIEKSYLLFKTEYKRRFQYIDCYNELADCPKFEKILGRGTKHHAETSDDSSDPNGADGPSSRTSADTDRRMVRRRQKGLRLLKKWSKRSLARAWRPRNAAFHSSPAPPLSDREDASATVGQSPDQIVASSPTVVNPISIADLCFQTDN</sequence>
<feature type="region of interest" description="Disordered" evidence="1">
    <location>
        <begin position="257"/>
        <end position="290"/>
    </location>
</feature>
<comment type="caution">
    <text evidence="2">The sequence shown here is derived from an EMBL/GenBank/DDBJ whole genome shotgun (WGS) entry which is preliminary data.</text>
</comment>
<dbReference type="EMBL" id="RCMV01001724">
    <property type="protein sequence ID" value="KAG3207335.1"/>
    <property type="molecule type" value="Genomic_DNA"/>
</dbReference>
<gene>
    <name evidence="2" type="ORF">PC129_g21456</name>
</gene>
<name>A0A8T1H5J0_9STRA</name>
<dbReference type="AlphaFoldDB" id="A0A8T1H5J0"/>
<accession>A0A8T1H5J0</accession>
<dbReference type="Proteomes" id="UP000760860">
    <property type="component" value="Unassembled WGS sequence"/>
</dbReference>
<feature type="region of interest" description="Disordered" evidence="1">
    <location>
        <begin position="42"/>
        <end position="65"/>
    </location>
</feature>
<organism evidence="2 3">
    <name type="scientific">Phytophthora cactorum</name>
    <dbReference type="NCBI Taxonomy" id="29920"/>
    <lineage>
        <taxon>Eukaryota</taxon>
        <taxon>Sar</taxon>
        <taxon>Stramenopiles</taxon>
        <taxon>Oomycota</taxon>
        <taxon>Peronosporomycetes</taxon>
        <taxon>Peronosporales</taxon>
        <taxon>Peronosporaceae</taxon>
        <taxon>Phytophthora</taxon>
    </lineage>
</organism>
<dbReference type="PANTHER" id="PTHR45125:SF3">
    <property type="entry name" value="NO-APICAL-MERISTEM-ASSOCIATED CARBOXY-TERMINAL DOMAIN PROTEIN"/>
    <property type="match status" value="1"/>
</dbReference>
<evidence type="ECO:0008006" key="4">
    <source>
        <dbReference type="Google" id="ProtNLM"/>
    </source>
</evidence>
<proteinExistence type="predicted"/>
<feature type="compositionally biased region" description="Basic and acidic residues" evidence="1">
    <location>
        <begin position="1"/>
        <end position="16"/>
    </location>
</feature>
<feature type="region of interest" description="Disordered" evidence="1">
    <location>
        <begin position="313"/>
        <end position="345"/>
    </location>
</feature>
<feature type="compositionally biased region" description="Polar residues" evidence="1">
    <location>
        <begin position="335"/>
        <end position="345"/>
    </location>
</feature>